<reference evidence="2 3" key="1">
    <citation type="submission" date="2022-06" db="EMBL/GenBank/DDBJ databases">
        <title>Dyella sp. Sa strain:Sa Genome sequencing.</title>
        <authorList>
            <person name="Park S."/>
        </authorList>
    </citation>
    <scope>NUCLEOTIDE SEQUENCE [LARGE SCALE GENOMIC DNA]</scope>
    <source>
        <strain evidence="2 3">Sa</strain>
    </source>
</reference>
<protein>
    <submittedName>
        <fullName evidence="2">DUF1566 domain-containing protein</fullName>
    </submittedName>
</protein>
<accession>A0ABT1FF33</accession>
<name>A0ABT1FF33_9GAMM</name>
<dbReference type="PANTHER" id="PTHR35812:SF1">
    <property type="entry name" value="LIPOPROTEIN"/>
    <property type="match status" value="1"/>
</dbReference>
<sequence length="166" mass="18828">MKPSLISAKHLHIHLPPMSIAMPWPTPGSAPEPVDEPAHRFQLSNDGTTVIDHRTGLMWAAEESGARMDFASAETYCSELRLGGFDDWRLPDLPELEGIRDLTRHEPCIDTSVFKSNSTWVWSRTPTAWSSGYAWLVDFDYGHVYYLHRNYTAFVRAVRRVAPASQ</sequence>
<dbReference type="EMBL" id="JAMZEK010000004">
    <property type="protein sequence ID" value="MCP1375994.1"/>
    <property type="molecule type" value="Genomic_DNA"/>
</dbReference>
<comment type="caution">
    <text evidence="2">The sequence shown here is derived from an EMBL/GenBank/DDBJ whole genome shotgun (WGS) entry which is preliminary data.</text>
</comment>
<dbReference type="Pfam" id="PF07603">
    <property type="entry name" value="Lcl_C"/>
    <property type="match status" value="1"/>
</dbReference>
<organism evidence="2 3">
    <name type="scientific">Dyella lutea</name>
    <dbReference type="NCBI Taxonomy" id="2950441"/>
    <lineage>
        <taxon>Bacteria</taxon>
        <taxon>Pseudomonadati</taxon>
        <taxon>Pseudomonadota</taxon>
        <taxon>Gammaproteobacteria</taxon>
        <taxon>Lysobacterales</taxon>
        <taxon>Rhodanobacteraceae</taxon>
        <taxon>Dyella</taxon>
    </lineage>
</organism>
<feature type="domain" description="Lcl C-terminal" evidence="1">
    <location>
        <begin position="49"/>
        <end position="159"/>
    </location>
</feature>
<dbReference type="RefSeq" id="WP_253568780.1">
    <property type="nucleotide sequence ID" value="NZ_JAMZEK010000004.1"/>
</dbReference>
<evidence type="ECO:0000313" key="2">
    <source>
        <dbReference type="EMBL" id="MCP1375994.1"/>
    </source>
</evidence>
<keyword evidence="3" id="KW-1185">Reference proteome</keyword>
<gene>
    <name evidence="2" type="ORF">NC595_18250</name>
</gene>
<dbReference type="Proteomes" id="UP001204615">
    <property type="component" value="Unassembled WGS sequence"/>
</dbReference>
<dbReference type="PANTHER" id="PTHR35812">
    <property type="entry name" value="LIPOPROTEIN"/>
    <property type="match status" value="1"/>
</dbReference>
<dbReference type="InterPro" id="IPR011460">
    <property type="entry name" value="Lcl_C"/>
</dbReference>
<evidence type="ECO:0000259" key="1">
    <source>
        <dbReference type="Pfam" id="PF07603"/>
    </source>
</evidence>
<proteinExistence type="predicted"/>
<evidence type="ECO:0000313" key="3">
    <source>
        <dbReference type="Proteomes" id="UP001204615"/>
    </source>
</evidence>